<feature type="transmembrane region" description="Helical" evidence="1">
    <location>
        <begin position="137"/>
        <end position="155"/>
    </location>
</feature>
<name>A0A0P9CVN1_9ARCH</name>
<organism evidence="2 5">
    <name type="scientific">Acidiplasma aeolicum</name>
    <dbReference type="NCBI Taxonomy" id="507754"/>
    <lineage>
        <taxon>Archaea</taxon>
        <taxon>Methanobacteriati</taxon>
        <taxon>Thermoplasmatota</taxon>
        <taxon>Thermoplasmata</taxon>
        <taxon>Thermoplasmatales</taxon>
        <taxon>Ferroplasmaceae</taxon>
        <taxon>Acidiplasma</taxon>
    </lineage>
</organism>
<dbReference type="EMBL" id="LJCQ01000147">
    <property type="protein sequence ID" value="KPV47022.1"/>
    <property type="molecule type" value="Genomic_DNA"/>
</dbReference>
<dbReference type="PANTHER" id="PTHR23518:SF2">
    <property type="entry name" value="MAJOR FACILITATOR SUPERFAMILY TRANSPORTER"/>
    <property type="match status" value="1"/>
</dbReference>
<feature type="transmembrane region" description="Helical" evidence="1">
    <location>
        <begin position="161"/>
        <end position="181"/>
    </location>
</feature>
<dbReference type="CDD" id="cd17370">
    <property type="entry name" value="MFS_MJ1317_like"/>
    <property type="match status" value="1"/>
</dbReference>
<evidence type="ECO:0000256" key="1">
    <source>
        <dbReference type="SAM" id="Phobius"/>
    </source>
</evidence>
<dbReference type="AlphaFoldDB" id="A0A0P9CVN1"/>
<keyword evidence="1" id="KW-1133">Transmembrane helix</keyword>
<dbReference type="PATRIC" id="fig|507754.4.peg.924"/>
<dbReference type="InterPro" id="IPR036259">
    <property type="entry name" value="MFS_trans_sf"/>
</dbReference>
<evidence type="ECO:0000313" key="4">
    <source>
        <dbReference type="Proteomes" id="UP000050320"/>
    </source>
</evidence>
<sequence>MKAPRIAYFVGLSAMFADMGYQGAMALLPVYLVFVLKLNFIYFGIAEALIFGFGSLFSYLGGKLSDRYGSKNVAVAGNSLIPFLSFTGFTYIPLISVGLFSTGWWMRNLRSPARRAFLAENTEENERTSSFGILHSLDVGGGIISILILVILILLNFTYKYLFLFSIFPIIISTLILASIKSNKHLPLKKSNKKTVLENNKYIFYGIIIATSLFGFGSYSMGFPIITVAQNADYSQSLKIISGIVSYGIFLGFSSLTGYILSRVNIKSQISSLAIFGYILSGAGTLGIVITLIYGLGLPGFYISIIIASVAFGIVETYEPSIISKSVDASKLGAGMGILSSSRSVGYFIANLIMGFLYEISPEFSYAYAGIVSIAAGIIILAFLNIQRKLEPVKI</sequence>
<accession>A0A0P9CVN1</accession>
<dbReference type="RefSeq" id="WP_048102111.1">
    <property type="nucleotide sequence ID" value="NZ_JBBYJF010000006.1"/>
</dbReference>
<reference evidence="3 4" key="2">
    <citation type="submission" date="2015-09" db="EMBL/GenBank/DDBJ databases">
        <title>Heavy metals and arsenic resistance mechanisms in polyextremophilic archaea of the family Ferroplasmaceae.</title>
        <authorList>
            <person name="Bulaev A.G."/>
            <person name="Kanygina A.V."/>
        </authorList>
    </citation>
    <scope>NUCLEOTIDE SEQUENCE [LARGE SCALE GENOMIC DNA]</scope>
    <source>
        <strain evidence="3 4">VT</strain>
    </source>
</reference>
<evidence type="ECO:0000313" key="3">
    <source>
        <dbReference type="EMBL" id="KQB34464.1"/>
    </source>
</evidence>
<keyword evidence="4" id="KW-1185">Reference proteome</keyword>
<feature type="transmembrane region" description="Helical" evidence="1">
    <location>
        <begin position="6"/>
        <end position="33"/>
    </location>
</feature>
<dbReference type="PANTHER" id="PTHR23518">
    <property type="entry name" value="C-METHYLTRANSFERASE"/>
    <property type="match status" value="1"/>
</dbReference>
<protein>
    <recommendedName>
        <fullName evidence="6">Major facilitator superfamily (MFS) profile domain-containing protein</fullName>
    </recommendedName>
</protein>
<dbReference type="Gene3D" id="1.20.1250.20">
    <property type="entry name" value="MFS general substrate transporter like domains"/>
    <property type="match status" value="1"/>
</dbReference>
<dbReference type="OrthoDB" id="57531at2157"/>
<feature type="transmembrane region" description="Helical" evidence="1">
    <location>
        <begin position="240"/>
        <end position="261"/>
    </location>
</feature>
<dbReference type="InterPro" id="IPR011701">
    <property type="entry name" value="MFS"/>
</dbReference>
<dbReference type="GeneID" id="84222111"/>
<feature type="transmembrane region" description="Helical" evidence="1">
    <location>
        <begin position="300"/>
        <end position="318"/>
    </location>
</feature>
<dbReference type="Proteomes" id="UP000050515">
    <property type="component" value="Unassembled WGS sequence"/>
</dbReference>
<dbReference type="Pfam" id="PF07690">
    <property type="entry name" value="MFS_1"/>
    <property type="match status" value="1"/>
</dbReference>
<evidence type="ECO:0000313" key="2">
    <source>
        <dbReference type="EMBL" id="KPV47022.1"/>
    </source>
</evidence>
<proteinExistence type="predicted"/>
<reference evidence="2 5" key="1">
    <citation type="submission" date="2015-09" db="EMBL/GenBank/DDBJ databases">
        <title>Draft genome sequence of Acidiplasma aeolicum DSM 18409.</title>
        <authorList>
            <person name="Hemp J."/>
        </authorList>
    </citation>
    <scope>NUCLEOTIDE SEQUENCE [LARGE SCALE GENOMIC DNA]</scope>
    <source>
        <strain evidence="2 5">V</strain>
    </source>
</reference>
<keyword evidence="1" id="KW-0472">Membrane</keyword>
<dbReference type="SUPFAM" id="SSF103473">
    <property type="entry name" value="MFS general substrate transporter"/>
    <property type="match status" value="1"/>
</dbReference>
<feature type="transmembrane region" description="Helical" evidence="1">
    <location>
        <begin position="40"/>
        <end position="60"/>
    </location>
</feature>
<feature type="transmembrane region" description="Helical" evidence="1">
    <location>
        <begin position="273"/>
        <end position="294"/>
    </location>
</feature>
<gene>
    <name evidence="3" type="ORF">AOG54_04810</name>
    <name evidence="2" type="ORF">SE19_02950</name>
</gene>
<evidence type="ECO:0000313" key="5">
    <source>
        <dbReference type="Proteomes" id="UP000050515"/>
    </source>
</evidence>
<keyword evidence="1" id="KW-0812">Transmembrane</keyword>
<dbReference type="EMBL" id="LKBG01000239">
    <property type="protein sequence ID" value="KQB34464.1"/>
    <property type="molecule type" value="Genomic_DNA"/>
</dbReference>
<feature type="transmembrane region" description="Helical" evidence="1">
    <location>
        <begin position="202"/>
        <end position="220"/>
    </location>
</feature>
<evidence type="ECO:0008006" key="6">
    <source>
        <dbReference type="Google" id="ProtNLM"/>
    </source>
</evidence>
<feature type="transmembrane region" description="Helical" evidence="1">
    <location>
        <begin position="338"/>
        <end position="358"/>
    </location>
</feature>
<comment type="caution">
    <text evidence="2">The sequence shown here is derived from an EMBL/GenBank/DDBJ whole genome shotgun (WGS) entry which is preliminary data.</text>
</comment>
<feature type="transmembrane region" description="Helical" evidence="1">
    <location>
        <begin position="80"/>
        <end position="105"/>
    </location>
</feature>
<dbReference type="GO" id="GO:0022857">
    <property type="term" value="F:transmembrane transporter activity"/>
    <property type="evidence" value="ECO:0007669"/>
    <property type="project" value="InterPro"/>
</dbReference>
<dbReference type="Proteomes" id="UP000050320">
    <property type="component" value="Unassembled WGS sequence"/>
</dbReference>
<feature type="transmembrane region" description="Helical" evidence="1">
    <location>
        <begin position="364"/>
        <end position="386"/>
    </location>
</feature>